<feature type="domain" description="Nuclease associated modular" evidence="2">
    <location>
        <begin position="169"/>
        <end position="185"/>
    </location>
</feature>
<evidence type="ECO:0000259" key="2">
    <source>
        <dbReference type="SMART" id="SM00496"/>
    </source>
</evidence>
<dbReference type="InterPro" id="IPR003611">
    <property type="entry name" value="NUMOD3"/>
</dbReference>
<gene>
    <name evidence="3" type="ORF">UFOVP117_179</name>
</gene>
<sequence length="240" mass="27751">MAYVYQHIRKDTNQPFYIGIGSDLNFYRANKFSERNEIWERIKNKTEILVEILHKNIEWGEACRIEIELIKKYGRINNKTGILSNMTDGGEGTLNKVINEDTRYLLGNGNRGKKRTEESKKRQSESVKGIKKPKEHGEKIRQYRTGKKMSEESKLKISKNSKGRSSWNKGITFSEESKLKMSISKKGKKTSGDNPNSKMVINMLNGIYYETLKDAANSIGMGYSNFKQKIKQNKINFKYV</sequence>
<proteinExistence type="predicted"/>
<evidence type="ECO:0000313" key="3">
    <source>
        <dbReference type="EMBL" id="CAB4129948.1"/>
    </source>
</evidence>
<feature type="domain" description="Nuclease associated modular" evidence="2">
    <location>
        <begin position="111"/>
        <end position="127"/>
    </location>
</feature>
<feature type="domain" description="Nuclease associated modular" evidence="2">
    <location>
        <begin position="145"/>
        <end position="161"/>
    </location>
</feature>
<dbReference type="Pfam" id="PF07460">
    <property type="entry name" value="NUMOD3"/>
    <property type="match status" value="2"/>
</dbReference>
<organism evidence="3">
    <name type="scientific">uncultured Caudovirales phage</name>
    <dbReference type="NCBI Taxonomy" id="2100421"/>
    <lineage>
        <taxon>Viruses</taxon>
        <taxon>Duplodnaviria</taxon>
        <taxon>Heunggongvirae</taxon>
        <taxon>Uroviricota</taxon>
        <taxon>Caudoviricetes</taxon>
        <taxon>Peduoviridae</taxon>
        <taxon>Maltschvirus</taxon>
        <taxon>Maltschvirus maltsch</taxon>
    </lineage>
</organism>
<evidence type="ECO:0000256" key="1">
    <source>
        <dbReference type="SAM" id="MobiDB-lite"/>
    </source>
</evidence>
<feature type="region of interest" description="Disordered" evidence="1">
    <location>
        <begin position="105"/>
        <end position="169"/>
    </location>
</feature>
<accession>A0A6J5L5D3</accession>
<dbReference type="SMART" id="SM00496">
    <property type="entry name" value="IENR2"/>
    <property type="match status" value="3"/>
</dbReference>
<dbReference type="SUPFAM" id="SSF64496">
    <property type="entry name" value="DNA-binding domain of intron-encoded endonucleases"/>
    <property type="match status" value="1"/>
</dbReference>
<dbReference type="GO" id="GO:0003677">
    <property type="term" value="F:DNA binding"/>
    <property type="evidence" value="ECO:0007669"/>
    <property type="project" value="InterPro"/>
</dbReference>
<dbReference type="EMBL" id="LR796235">
    <property type="protein sequence ID" value="CAB4129948.1"/>
    <property type="molecule type" value="Genomic_DNA"/>
</dbReference>
<reference evidence="3" key="1">
    <citation type="submission" date="2020-04" db="EMBL/GenBank/DDBJ databases">
        <authorList>
            <person name="Chiriac C."/>
            <person name="Salcher M."/>
            <person name="Ghai R."/>
            <person name="Kavagutti S V."/>
        </authorList>
    </citation>
    <scope>NUCLEOTIDE SEQUENCE</scope>
</reference>
<feature type="compositionally biased region" description="Basic and acidic residues" evidence="1">
    <location>
        <begin position="115"/>
        <end position="125"/>
    </location>
</feature>
<name>A0A6J5L5D3_9CAUD</name>
<protein>
    <submittedName>
        <fullName evidence="3">Nuclease associated modular domain 3</fullName>
    </submittedName>
</protein>